<dbReference type="InterPro" id="IPR043594">
    <property type="entry name" value="HMGL"/>
</dbReference>
<evidence type="ECO:0000313" key="8">
    <source>
        <dbReference type="Proteomes" id="UP000281192"/>
    </source>
</evidence>
<dbReference type="Gene3D" id="3.20.20.70">
    <property type="entry name" value="Aldolase class I"/>
    <property type="match status" value="1"/>
</dbReference>
<dbReference type="InterPro" id="IPR013785">
    <property type="entry name" value="Aldolase_TIM"/>
</dbReference>
<evidence type="ECO:0000256" key="3">
    <source>
        <dbReference type="ARBA" id="ARBA00023239"/>
    </source>
</evidence>
<dbReference type="EMBL" id="PJRQ01000011">
    <property type="protein sequence ID" value="PLR18291.1"/>
    <property type="molecule type" value="Genomic_DNA"/>
</dbReference>
<dbReference type="PANTHER" id="PTHR42738:SF7">
    <property type="entry name" value="HYDROXYMETHYLGLUTARYL-COA LYASE"/>
    <property type="match status" value="1"/>
</dbReference>
<evidence type="ECO:0000313" key="7">
    <source>
        <dbReference type="Proteomes" id="UP000234483"/>
    </source>
</evidence>
<keyword evidence="2" id="KW-0479">Metal-binding</keyword>
<dbReference type="Pfam" id="PF00682">
    <property type="entry name" value="HMGL-like"/>
    <property type="match status" value="1"/>
</dbReference>
<evidence type="ECO:0000313" key="5">
    <source>
        <dbReference type="EMBL" id="AYV47448.1"/>
    </source>
</evidence>
<dbReference type="KEGG" id="cfh:C1707_14905"/>
<keyword evidence="8" id="KW-1185">Reference proteome</keyword>
<dbReference type="OrthoDB" id="9784013at2"/>
<organism evidence="6 7">
    <name type="scientific">Caulobacter flavus</name>
    <dbReference type="NCBI Taxonomy" id="1679497"/>
    <lineage>
        <taxon>Bacteria</taxon>
        <taxon>Pseudomonadati</taxon>
        <taxon>Pseudomonadota</taxon>
        <taxon>Alphaproteobacteria</taxon>
        <taxon>Caulobacterales</taxon>
        <taxon>Caulobacteraceae</taxon>
        <taxon>Caulobacter</taxon>
    </lineage>
</organism>
<dbReference type="PROSITE" id="PS50991">
    <property type="entry name" value="PYR_CT"/>
    <property type="match status" value="1"/>
</dbReference>
<dbReference type="InterPro" id="IPR000891">
    <property type="entry name" value="PYR_CT"/>
</dbReference>
<dbReference type="Proteomes" id="UP000234483">
    <property type="component" value="Unassembled WGS sequence"/>
</dbReference>
<protein>
    <submittedName>
        <fullName evidence="6">Hydroxymethylglutaryl-CoA lyase</fullName>
    </submittedName>
</protein>
<evidence type="ECO:0000256" key="2">
    <source>
        <dbReference type="ARBA" id="ARBA00022723"/>
    </source>
</evidence>
<accession>A0A2N5CWV5</accession>
<sequence length="305" mass="31620">MTTRIEIVEVSPRDGLQNEKTMVSATDKAALVLKAVEAGARRVEAVSFVNPRAVPQMADADEVMARLRGQQDLRARGVLLIGLVLNRRGLDRAIAADVDEVNFVVVASETFNARNQGVSVSETLRQIAEAPQVVRQAGLKLGVTIAAAFGCPFEGEVAVEQVARIAAELADFGVAEITLADTIGVGDPLSVETRFGAVRAVAPGATLRAHFHNTRNTGLANAFAAWRAGVVSLDASIGGTGGCPFAPAATGNVPTEDLAYMFARMGVTTGLDLPALIDAAGWLKGVLGAPSLPGMVSKAGGFPPP</sequence>
<keyword evidence="3 6" id="KW-0456">Lyase</keyword>
<evidence type="ECO:0000256" key="1">
    <source>
        <dbReference type="ARBA" id="ARBA00009405"/>
    </source>
</evidence>
<comment type="similarity">
    <text evidence="1">Belongs to the HMG-CoA lyase family.</text>
</comment>
<reference evidence="6 7" key="1">
    <citation type="submission" date="2017-12" db="EMBL/GenBank/DDBJ databases">
        <title>The genome sequence of Caulobacter flavus CGMCC1 15093.</title>
        <authorList>
            <person name="Gao J."/>
            <person name="Mao X."/>
            <person name="Sun J."/>
        </authorList>
    </citation>
    <scope>NUCLEOTIDE SEQUENCE [LARGE SCALE GENOMIC DNA]</scope>
    <source>
        <strain evidence="6 7">CGMCC1 15093</strain>
    </source>
</reference>
<evidence type="ECO:0000259" key="4">
    <source>
        <dbReference type="PROSITE" id="PS50991"/>
    </source>
</evidence>
<dbReference type="PANTHER" id="PTHR42738">
    <property type="entry name" value="HYDROXYMETHYLGLUTARYL-COA LYASE"/>
    <property type="match status" value="1"/>
</dbReference>
<dbReference type="GO" id="GO:0046872">
    <property type="term" value="F:metal ion binding"/>
    <property type="evidence" value="ECO:0007669"/>
    <property type="project" value="UniProtKB-KW"/>
</dbReference>
<dbReference type="NCBIfam" id="NF004283">
    <property type="entry name" value="PRK05692.1"/>
    <property type="match status" value="1"/>
</dbReference>
<dbReference type="Proteomes" id="UP000281192">
    <property type="component" value="Chromosome"/>
</dbReference>
<dbReference type="CDD" id="cd07938">
    <property type="entry name" value="DRE_TIM_HMGL"/>
    <property type="match status" value="1"/>
</dbReference>
<dbReference type="RefSeq" id="WP_101712100.1">
    <property type="nucleotide sequence ID" value="NZ_CP026100.1"/>
</dbReference>
<proteinExistence type="inferred from homology"/>
<dbReference type="GO" id="GO:0006552">
    <property type="term" value="P:L-leucine catabolic process"/>
    <property type="evidence" value="ECO:0007669"/>
    <property type="project" value="TreeGrafter"/>
</dbReference>
<evidence type="ECO:0000313" key="6">
    <source>
        <dbReference type="EMBL" id="PLR18291.1"/>
    </source>
</evidence>
<feature type="domain" description="Pyruvate carboxyltransferase" evidence="4">
    <location>
        <begin position="5"/>
        <end position="277"/>
    </location>
</feature>
<gene>
    <name evidence="5" type="ORF">C1707_14905</name>
    <name evidence="6" type="ORF">CFHF_05900</name>
</gene>
<dbReference type="SUPFAM" id="SSF51569">
    <property type="entry name" value="Aldolase"/>
    <property type="match status" value="1"/>
</dbReference>
<dbReference type="GO" id="GO:0004419">
    <property type="term" value="F:hydroxymethylglutaryl-CoA lyase activity"/>
    <property type="evidence" value="ECO:0007669"/>
    <property type="project" value="TreeGrafter"/>
</dbReference>
<name>A0A2N5CWV5_9CAUL</name>
<dbReference type="EMBL" id="CP026100">
    <property type="protein sequence ID" value="AYV47448.1"/>
    <property type="molecule type" value="Genomic_DNA"/>
</dbReference>
<reference evidence="5 8" key="2">
    <citation type="submission" date="2018-01" db="EMBL/GenBank/DDBJ databases">
        <title>Complete genome sequence of Caulobacter flavus RHGG3.</title>
        <authorList>
            <person name="Yang E."/>
        </authorList>
    </citation>
    <scope>NUCLEOTIDE SEQUENCE [LARGE SCALE GENOMIC DNA]</scope>
    <source>
        <strain evidence="5 8">RHGG3</strain>
    </source>
</reference>
<dbReference type="AlphaFoldDB" id="A0A2N5CWV5"/>
<dbReference type="GO" id="GO:0046951">
    <property type="term" value="P:ketone body biosynthetic process"/>
    <property type="evidence" value="ECO:0007669"/>
    <property type="project" value="TreeGrafter"/>
</dbReference>